<feature type="transmembrane region" description="Helical" evidence="7">
    <location>
        <begin position="271"/>
        <end position="298"/>
    </location>
</feature>
<protein>
    <submittedName>
        <fullName evidence="10">Putative ABC transport system permease protein</fullName>
    </submittedName>
</protein>
<gene>
    <name evidence="10" type="ORF">SAMN02745124_01284</name>
</gene>
<evidence type="ECO:0000256" key="6">
    <source>
        <dbReference type="ARBA" id="ARBA00038076"/>
    </source>
</evidence>
<dbReference type="GO" id="GO:0022857">
    <property type="term" value="F:transmembrane transporter activity"/>
    <property type="evidence" value="ECO:0007669"/>
    <property type="project" value="TreeGrafter"/>
</dbReference>
<accession>A0A1M5UNT0</accession>
<name>A0A1M5UNT0_9BACT</name>
<evidence type="ECO:0000313" key="11">
    <source>
        <dbReference type="Proteomes" id="UP000184139"/>
    </source>
</evidence>
<evidence type="ECO:0000313" key="10">
    <source>
        <dbReference type="EMBL" id="SHH64674.1"/>
    </source>
</evidence>
<proteinExistence type="inferred from homology"/>
<dbReference type="InterPro" id="IPR050250">
    <property type="entry name" value="Macrolide_Exporter_MacB"/>
</dbReference>
<comment type="subcellular location">
    <subcellularLocation>
        <location evidence="1">Cell membrane</location>
        <topology evidence="1">Multi-pass membrane protein</topology>
    </subcellularLocation>
</comment>
<reference evidence="10 11" key="1">
    <citation type="submission" date="2016-11" db="EMBL/GenBank/DDBJ databases">
        <authorList>
            <person name="Jaros S."/>
            <person name="Januszkiewicz K."/>
            <person name="Wedrychowicz H."/>
        </authorList>
    </citation>
    <scope>NUCLEOTIDE SEQUENCE [LARGE SCALE GENOMIC DNA]</scope>
    <source>
        <strain evidence="10 11">DSM 9705</strain>
    </source>
</reference>
<dbReference type="InterPro" id="IPR025857">
    <property type="entry name" value="MacB_PCD"/>
</dbReference>
<evidence type="ECO:0000256" key="7">
    <source>
        <dbReference type="SAM" id="Phobius"/>
    </source>
</evidence>
<keyword evidence="3 7" id="KW-0812">Transmembrane</keyword>
<dbReference type="PANTHER" id="PTHR30572">
    <property type="entry name" value="MEMBRANE COMPONENT OF TRANSPORTER-RELATED"/>
    <property type="match status" value="1"/>
</dbReference>
<evidence type="ECO:0000259" key="9">
    <source>
        <dbReference type="Pfam" id="PF12704"/>
    </source>
</evidence>
<evidence type="ECO:0000256" key="2">
    <source>
        <dbReference type="ARBA" id="ARBA00022475"/>
    </source>
</evidence>
<keyword evidence="11" id="KW-1185">Reference proteome</keyword>
<organism evidence="10 11">
    <name type="scientific">Desulfofustis glycolicus DSM 9705</name>
    <dbReference type="NCBI Taxonomy" id="1121409"/>
    <lineage>
        <taxon>Bacteria</taxon>
        <taxon>Pseudomonadati</taxon>
        <taxon>Thermodesulfobacteriota</taxon>
        <taxon>Desulfobulbia</taxon>
        <taxon>Desulfobulbales</taxon>
        <taxon>Desulfocapsaceae</taxon>
        <taxon>Desulfofustis</taxon>
    </lineage>
</organism>
<comment type="similarity">
    <text evidence="6">Belongs to the ABC-4 integral membrane protein family.</text>
</comment>
<dbReference type="AlphaFoldDB" id="A0A1M5UNT0"/>
<keyword evidence="2" id="KW-1003">Cell membrane</keyword>
<feature type="transmembrane region" description="Helical" evidence="7">
    <location>
        <begin position="21"/>
        <end position="41"/>
    </location>
</feature>
<dbReference type="Pfam" id="PF02687">
    <property type="entry name" value="FtsX"/>
    <property type="match status" value="1"/>
</dbReference>
<dbReference type="Proteomes" id="UP000184139">
    <property type="component" value="Unassembled WGS sequence"/>
</dbReference>
<sequence>MALFDIFRLAISSLLHQRLRSLLTLLGIGVGITSVVLLTSIGEGVHRFTLAEFTQFGSNLIAINPGKTTTAGVSGALVNTIRPLSFADEQALKRLPGVIDTVSVVQGNAAATYTKRTRRTTVIGSGSSVGEVWQMGVTIGRFLPADDPRTARAFAVLGSKVADELFRDASPLGRFIRIGGERYRVIGVMESKGQMLGFDLDDAVYIPTSRAMAMFNLDGLMEIDILYQEGISSHRLAERVKKVLIERHGSEDFTITTQDEMIKVLGSVLDILTLAVGGLGAISLLVGGVGIMTIMTIAVHERTPEIGLLRAIGAERGQIMLLFLGEAVVLAGIGGLAGLLAGAVIAWLLGAFIPALPTHTPWQYALYAELLAAGIGLLAGILPAAHAARLHPVEALRAE</sequence>
<feature type="transmembrane region" description="Helical" evidence="7">
    <location>
        <begin position="319"/>
        <end position="352"/>
    </location>
</feature>
<evidence type="ECO:0000256" key="4">
    <source>
        <dbReference type="ARBA" id="ARBA00022989"/>
    </source>
</evidence>
<dbReference type="OrthoDB" id="9802264at2"/>
<dbReference type="RefSeq" id="WP_073374380.1">
    <property type="nucleotide sequence ID" value="NZ_FQXS01000005.1"/>
</dbReference>
<evidence type="ECO:0000256" key="3">
    <source>
        <dbReference type="ARBA" id="ARBA00022692"/>
    </source>
</evidence>
<feature type="domain" description="MacB-like periplasmic core" evidence="9">
    <location>
        <begin position="21"/>
        <end position="242"/>
    </location>
</feature>
<dbReference type="EMBL" id="FQXS01000005">
    <property type="protein sequence ID" value="SHH64674.1"/>
    <property type="molecule type" value="Genomic_DNA"/>
</dbReference>
<keyword evidence="5 7" id="KW-0472">Membrane</keyword>
<evidence type="ECO:0000256" key="1">
    <source>
        <dbReference type="ARBA" id="ARBA00004651"/>
    </source>
</evidence>
<dbReference type="GO" id="GO:0005886">
    <property type="term" value="C:plasma membrane"/>
    <property type="evidence" value="ECO:0007669"/>
    <property type="project" value="UniProtKB-SubCell"/>
</dbReference>
<dbReference type="PANTHER" id="PTHR30572:SF4">
    <property type="entry name" value="ABC TRANSPORTER PERMEASE YTRF"/>
    <property type="match status" value="1"/>
</dbReference>
<dbReference type="InterPro" id="IPR003838">
    <property type="entry name" value="ABC3_permease_C"/>
</dbReference>
<feature type="domain" description="ABC3 transporter permease C-terminal" evidence="8">
    <location>
        <begin position="279"/>
        <end position="392"/>
    </location>
</feature>
<dbReference type="STRING" id="1121409.SAMN02745124_01284"/>
<keyword evidence="4 7" id="KW-1133">Transmembrane helix</keyword>
<evidence type="ECO:0000259" key="8">
    <source>
        <dbReference type="Pfam" id="PF02687"/>
    </source>
</evidence>
<evidence type="ECO:0000256" key="5">
    <source>
        <dbReference type="ARBA" id="ARBA00023136"/>
    </source>
</evidence>
<feature type="transmembrane region" description="Helical" evidence="7">
    <location>
        <begin position="364"/>
        <end position="382"/>
    </location>
</feature>
<dbReference type="Pfam" id="PF12704">
    <property type="entry name" value="MacB_PCD"/>
    <property type="match status" value="1"/>
</dbReference>